<keyword evidence="10" id="KW-1185">Reference proteome</keyword>
<dbReference type="InterPro" id="IPR018097">
    <property type="entry name" value="EGF_Ca-bd_CS"/>
</dbReference>
<dbReference type="SMART" id="SM00181">
    <property type="entry name" value="EGF"/>
    <property type="match status" value="1"/>
</dbReference>
<dbReference type="PANTHER" id="PTHR12916:SF4">
    <property type="entry name" value="UNINFLATABLE, ISOFORM C"/>
    <property type="match status" value="1"/>
</dbReference>
<evidence type="ECO:0000256" key="6">
    <source>
        <dbReference type="SAM" id="MobiDB-lite"/>
    </source>
</evidence>
<evidence type="ECO:0000313" key="10">
    <source>
        <dbReference type="Proteomes" id="UP001217089"/>
    </source>
</evidence>
<feature type="disulfide bond" evidence="5">
    <location>
        <begin position="30"/>
        <end position="39"/>
    </location>
</feature>
<evidence type="ECO:0000256" key="7">
    <source>
        <dbReference type="SAM" id="Phobius"/>
    </source>
</evidence>
<feature type="domain" description="EGF-like" evidence="8">
    <location>
        <begin position="5"/>
        <end position="40"/>
    </location>
</feature>
<dbReference type="InterPro" id="IPR001881">
    <property type="entry name" value="EGF-like_Ca-bd_dom"/>
</dbReference>
<evidence type="ECO:0000256" key="4">
    <source>
        <dbReference type="ARBA" id="ARBA00023157"/>
    </source>
</evidence>
<keyword evidence="3" id="KW-0677">Repeat</keyword>
<keyword evidence="7" id="KW-1133">Transmembrane helix</keyword>
<comment type="caution">
    <text evidence="9">The sequence shown here is derived from an EMBL/GenBank/DDBJ whole genome shotgun (WGS) entry which is preliminary data.</text>
</comment>
<dbReference type="SUPFAM" id="SSF57196">
    <property type="entry name" value="EGF/Laminin"/>
    <property type="match status" value="1"/>
</dbReference>
<evidence type="ECO:0000256" key="2">
    <source>
        <dbReference type="ARBA" id="ARBA00022729"/>
    </source>
</evidence>
<evidence type="ECO:0000256" key="5">
    <source>
        <dbReference type="PROSITE-ProRule" id="PRU00076"/>
    </source>
</evidence>
<comment type="caution">
    <text evidence="5">Lacks conserved residue(s) required for the propagation of feature annotation.</text>
</comment>
<protein>
    <recommendedName>
        <fullName evidence="8">EGF-like domain-containing protein</fullName>
    </recommendedName>
</protein>
<dbReference type="CDD" id="cd00054">
    <property type="entry name" value="EGF_CA"/>
    <property type="match status" value="1"/>
</dbReference>
<feature type="region of interest" description="Disordered" evidence="6">
    <location>
        <begin position="125"/>
        <end position="144"/>
    </location>
</feature>
<dbReference type="Gene3D" id="2.10.25.10">
    <property type="entry name" value="Laminin"/>
    <property type="match status" value="1"/>
</dbReference>
<reference evidence="9 10" key="1">
    <citation type="submission" date="2022-12" db="EMBL/GenBank/DDBJ databases">
        <title>Chromosome-level genome of Tegillarca granosa.</title>
        <authorList>
            <person name="Kim J."/>
        </authorList>
    </citation>
    <scope>NUCLEOTIDE SEQUENCE [LARGE SCALE GENOMIC DNA]</scope>
    <source>
        <strain evidence="9">Teg-2019</strain>
        <tissue evidence="9">Adductor muscle</tissue>
    </source>
</reference>
<gene>
    <name evidence="9" type="ORF">KUTeg_009931</name>
</gene>
<dbReference type="InterPro" id="IPR000152">
    <property type="entry name" value="EGF-type_Asp/Asn_hydroxyl_site"/>
</dbReference>
<evidence type="ECO:0000313" key="9">
    <source>
        <dbReference type="EMBL" id="KAJ8312558.1"/>
    </source>
</evidence>
<name>A0ABQ9F596_TEGGR</name>
<dbReference type="PROSITE" id="PS01186">
    <property type="entry name" value="EGF_2"/>
    <property type="match status" value="1"/>
</dbReference>
<accession>A0ABQ9F596</accession>
<dbReference type="PROSITE" id="PS50026">
    <property type="entry name" value="EGF_3"/>
    <property type="match status" value="1"/>
</dbReference>
<dbReference type="Pfam" id="PF00008">
    <property type="entry name" value="EGF"/>
    <property type="match status" value="1"/>
</dbReference>
<dbReference type="SMART" id="SM00179">
    <property type="entry name" value="EGF_CA"/>
    <property type="match status" value="1"/>
</dbReference>
<dbReference type="PROSITE" id="PS00022">
    <property type="entry name" value="EGF_1"/>
    <property type="match status" value="1"/>
</dbReference>
<organism evidence="9 10">
    <name type="scientific">Tegillarca granosa</name>
    <name type="common">Malaysian cockle</name>
    <name type="synonym">Anadara granosa</name>
    <dbReference type="NCBI Taxonomy" id="220873"/>
    <lineage>
        <taxon>Eukaryota</taxon>
        <taxon>Metazoa</taxon>
        <taxon>Spiralia</taxon>
        <taxon>Lophotrochozoa</taxon>
        <taxon>Mollusca</taxon>
        <taxon>Bivalvia</taxon>
        <taxon>Autobranchia</taxon>
        <taxon>Pteriomorphia</taxon>
        <taxon>Arcoida</taxon>
        <taxon>Arcoidea</taxon>
        <taxon>Arcidae</taxon>
        <taxon>Tegillarca</taxon>
    </lineage>
</organism>
<evidence type="ECO:0000256" key="3">
    <source>
        <dbReference type="ARBA" id="ARBA00022737"/>
    </source>
</evidence>
<keyword evidence="1 5" id="KW-0245">EGF-like domain</keyword>
<keyword evidence="7" id="KW-0472">Membrane</keyword>
<dbReference type="PROSITE" id="PS01187">
    <property type="entry name" value="EGF_CA"/>
    <property type="match status" value="1"/>
</dbReference>
<evidence type="ECO:0000256" key="1">
    <source>
        <dbReference type="ARBA" id="ARBA00022536"/>
    </source>
</evidence>
<evidence type="ECO:0000259" key="8">
    <source>
        <dbReference type="PROSITE" id="PS50026"/>
    </source>
</evidence>
<feature type="disulfide bond" evidence="5">
    <location>
        <begin position="9"/>
        <end position="19"/>
    </location>
</feature>
<feature type="transmembrane region" description="Helical" evidence="7">
    <location>
        <begin position="84"/>
        <end position="108"/>
    </location>
</feature>
<dbReference type="InterPro" id="IPR000742">
    <property type="entry name" value="EGF"/>
</dbReference>
<keyword evidence="7" id="KW-0812">Transmembrane</keyword>
<keyword evidence="2" id="KW-0732">Signal</keyword>
<proteinExistence type="predicted"/>
<dbReference type="PROSITE" id="PS00010">
    <property type="entry name" value="ASX_HYDROXYL"/>
    <property type="match status" value="1"/>
</dbReference>
<dbReference type="Proteomes" id="UP001217089">
    <property type="component" value="Unassembled WGS sequence"/>
</dbReference>
<keyword evidence="4 5" id="KW-1015">Disulfide bond</keyword>
<sequence length="171" mass="19616">MQCQDINECLSNPCNQGECEDRVNGFYCRCSSGYTGEYCDQGEAIIIYEFFSYCGWHNKNNKNNNIIIMSHRHPDEIKNDASHLLILVSVSLGIVILLLLIVIQYLLIKHKTSLCRNLADKKEGKRNSHHVKKKQIEPKSIADEQKKLQTHDVNKLQIEPSKNNAIKGLEF</sequence>
<feature type="compositionally biased region" description="Basic and acidic residues" evidence="6">
    <location>
        <begin position="134"/>
        <end position="144"/>
    </location>
</feature>
<dbReference type="PANTHER" id="PTHR12916">
    <property type="entry name" value="CYTOCHROME C OXIDASE POLYPEPTIDE VIC-2"/>
    <property type="match status" value="1"/>
</dbReference>
<dbReference type="EMBL" id="JARBDR010000440">
    <property type="protein sequence ID" value="KAJ8312558.1"/>
    <property type="molecule type" value="Genomic_DNA"/>
</dbReference>